<comment type="caution">
    <text evidence="2">The sequence shown here is derived from an EMBL/GenBank/DDBJ whole genome shotgun (WGS) entry which is preliminary data.</text>
</comment>
<accession>A0AAV7YH26</accession>
<keyword evidence="1" id="KW-1133">Transmembrane helix</keyword>
<evidence type="ECO:0000313" key="3">
    <source>
        <dbReference type="EMBL" id="KAJ6231309.1"/>
    </source>
</evidence>
<reference evidence="2" key="2">
    <citation type="submission" date="2022-08" db="EMBL/GenBank/DDBJ databases">
        <title>Novel sulphate-reducing endosymbionts in the free-living metamonad Anaeramoeba.</title>
        <authorList>
            <person name="Jerlstrom-Hultqvist J."/>
            <person name="Cepicka I."/>
            <person name="Gallot-Lavallee L."/>
            <person name="Salas-Leiva D."/>
            <person name="Curtis B.A."/>
            <person name="Zahonova K."/>
            <person name="Pipaliya S."/>
            <person name="Dacks J."/>
            <person name="Roger A.J."/>
        </authorList>
    </citation>
    <scope>NUCLEOTIDE SEQUENCE</scope>
    <source>
        <strain evidence="2">Busselton2</strain>
    </source>
</reference>
<feature type="transmembrane region" description="Helical" evidence="1">
    <location>
        <begin position="162"/>
        <end position="178"/>
    </location>
</feature>
<dbReference type="EMBL" id="JANTQA010000060">
    <property type="protein sequence ID" value="KAJ3428240.1"/>
    <property type="molecule type" value="Genomic_DNA"/>
</dbReference>
<gene>
    <name evidence="2" type="ORF">M0812_25872</name>
    <name evidence="3" type="ORF">M0813_06038</name>
</gene>
<protein>
    <submittedName>
        <fullName evidence="2">Uncharacterized protein</fullName>
    </submittedName>
</protein>
<dbReference type="AlphaFoldDB" id="A0AAV7YH26"/>
<dbReference type="Proteomes" id="UP001146793">
    <property type="component" value="Unassembled WGS sequence"/>
</dbReference>
<evidence type="ECO:0000313" key="4">
    <source>
        <dbReference type="Proteomes" id="UP001146793"/>
    </source>
</evidence>
<keyword evidence="1" id="KW-0472">Membrane</keyword>
<feature type="transmembrane region" description="Helical" evidence="1">
    <location>
        <begin position="108"/>
        <end position="129"/>
    </location>
</feature>
<dbReference type="Proteomes" id="UP001150062">
    <property type="component" value="Unassembled WGS sequence"/>
</dbReference>
<feature type="transmembrane region" description="Helical" evidence="1">
    <location>
        <begin position="184"/>
        <end position="204"/>
    </location>
</feature>
<sequence length="215" mass="25055">MEEEEVNVILDDHVAEEPELFTEFKLKYHSYTLSKTKDLPIQIKKKSDQQFQLGLIPLWLKTQFLSKQPTREKKPGKFMVLTESSTTHDRLLDTNMPQAKEEKYIHKLLCLIIILLTILDLLVLLYILFLIPKKILDIVTSVIILPLQLVAIYGMVKKNPNLLLVYVIIAPLLVPIQILNSNSFFSVCRSFVWILQFLVVYQLLKRILPRIIKSQ</sequence>
<dbReference type="EMBL" id="JAOAOG010000301">
    <property type="protein sequence ID" value="KAJ6231309.1"/>
    <property type="molecule type" value="Genomic_DNA"/>
</dbReference>
<evidence type="ECO:0000313" key="5">
    <source>
        <dbReference type="Proteomes" id="UP001150062"/>
    </source>
</evidence>
<reference evidence="3" key="1">
    <citation type="submission" date="2022-08" db="EMBL/GenBank/DDBJ databases">
        <title>Novel sulfate-reducing endosymbionts in the free-living metamonad Anaeramoeba.</title>
        <authorList>
            <person name="Jerlstrom-Hultqvist J."/>
            <person name="Cepicka I."/>
            <person name="Gallot-Lavallee L."/>
            <person name="Salas-Leiva D."/>
            <person name="Curtis B.A."/>
            <person name="Zahonova K."/>
            <person name="Pipaliya S."/>
            <person name="Dacks J."/>
            <person name="Roger A.J."/>
        </authorList>
    </citation>
    <scope>NUCLEOTIDE SEQUENCE</scope>
    <source>
        <strain evidence="3">Schooner1</strain>
    </source>
</reference>
<evidence type="ECO:0000313" key="2">
    <source>
        <dbReference type="EMBL" id="KAJ3428240.1"/>
    </source>
</evidence>
<feature type="transmembrane region" description="Helical" evidence="1">
    <location>
        <begin position="135"/>
        <end position="155"/>
    </location>
</feature>
<evidence type="ECO:0000256" key="1">
    <source>
        <dbReference type="SAM" id="Phobius"/>
    </source>
</evidence>
<keyword evidence="5" id="KW-1185">Reference proteome</keyword>
<proteinExistence type="predicted"/>
<organism evidence="2 4">
    <name type="scientific">Anaeramoeba flamelloides</name>
    <dbReference type="NCBI Taxonomy" id="1746091"/>
    <lineage>
        <taxon>Eukaryota</taxon>
        <taxon>Metamonada</taxon>
        <taxon>Anaeramoebidae</taxon>
        <taxon>Anaeramoeba</taxon>
    </lineage>
</organism>
<name>A0AAV7YH26_9EUKA</name>
<keyword evidence="1" id="KW-0812">Transmembrane</keyword>